<feature type="non-terminal residue" evidence="2">
    <location>
        <position position="140"/>
    </location>
</feature>
<dbReference type="AlphaFoldDB" id="A0A6J4UKY9"/>
<feature type="non-terminal residue" evidence="2">
    <location>
        <position position="1"/>
    </location>
</feature>
<evidence type="ECO:0000313" key="2">
    <source>
        <dbReference type="EMBL" id="CAA9550655.1"/>
    </source>
</evidence>
<dbReference type="EMBL" id="CADCWN010000018">
    <property type="protein sequence ID" value="CAA9550655.1"/>
    <property type="molecule type" value="Genomic_DNA"/>
</dbReference>
<feature type="compositionally biased region" description="Basic residues" evidence="1">
    <location>
        <begin position="101"/>
        <end position="116"/>
    </location>
</feature>
<protein>
    <submittedName>
        <fullName evidence="2">Uncharacterized protein</fullName>
    </submittedName>
</protein>
<name>A0A6J4UKY9_9BACT</name>
<gene>
    <name evidence="2" type="ORF">AVDCRST_MAG18-289</name>
</gene>
<feature type="region of interest" description="Disordered" evidence="1">
    <location>
        <begin position="59"/>
        <end position="140"/>
    </location>
</feature>
<reference evidence="2" key="1">
    <citation type="submission" date="2020-02" db="EMBL/GenBank/DDBJ databases">
        <authorList>
            <person name="Meier V. D."/>
        </authorList>
    </citation>
    <scope>NUCLEOTIDE SEQUENCE</scope>
    <source>
        <strain evidence="2">AVDCRST_MAG18</strain>
    </source>
</reference>
<proteinExistence type="predicted"/>
<feature type="compositionally biased region" description="Polar residues" evidence="1">
    <location>
        <begin position="119"/>
        <end position="140"/>
    </location>
</feature>
<feature type="region of interest" description="Disordered" evidence="1">
    <location>
        <begin position="1"/>
        <end position="24"/>
    </location>
</feature>
<organism evidence="2">
    <name type="scientific">uncultured Thermomicrobiales bacterium</name>
    <dbReference type="NCBI Taxonomy" id="1645740"/>
    <lineage>
        <taxon>Bacteria</taxon>
        <taxon>Pseudomonadati</taxon>
        <taxon>Thermomicrobiota</taxon>
        <taxon>Thermomicrobia</taxon>
        <taxon>Thermomicrobiales</taxon>
        <taxon>environmental samples</taxon>
    </lineage>
</organism>
<sequence>PPLARVGSSPSRRNCRCRPTRPVASTPRCCSITSATARAPGRKLSACGGGWGSIPPCSSTASPRRWKASSPHSPPGVSACWRPGHRSSCPVAAARPSTRSSIRKTRAWRWRKRSANARRMSTSLAPSNPESAMTTLILSD</sequence>
<accession>A0A6J4UKY9</accession>
<evidence type="ECO:0000256" key="1">
    <source>
        <dbReference type="SAM" id="MobiDB-lite"/>
    </source>
</evidence>